<proteinExistence type="predicted"/>
<organism evidence="1 2">
    <name type="scientific">Cirrhinus mrigala</name>
    <name type="common">Mrigala</name>
    <dbReference type="NCBI Taxonomy" id="683832"/>
    <lineage>
        <taxon>Eukaryota</taxon>
        <taxon>Metazoa</taxon>
        <taxon>Chordata</taxon>
        <taxon>Craniata</taxon>
        <taxon>Vertebrata</taxon>
        <taxon>Euteleostomi</taxon>
        <taxon>Actinopterygii</taxon>
        <taxon>Neopterygii</taxon>
        <taxon>Teleostei</taxon>
        <taxon>Ostariophysi</taxon>
        <taxon>Cypriniformes</taxon>
        <taxon>Cyprinidae</taxon>
        <taxon>Labeoninae</taxon>
        <taxon>Labeonini</taxon>
        <taxon>Cirrhinus</taxon>
    </lineage>
</organism>
<dbReference type="EMBL" id="JAMKFB020000016">
    <property type="protein sequence ID" value="KAL0171047.1"/>
    <property type="molecule type" value="Genomic_DNA"/>
</dbReference>
<evidence type="ECO:0000313" key="2">
    <source>
        <dbReference type="Proteomes" id="UP001529510"/>
    </source>
</evidence>
<dbReference type="PANTHER" id="PTHR12517">
    <property type="entry name" value="VACUOLAR PROTEIN SORTING-ASSOCIATED PROTEIN 13B"/>
    <property type="match status" value="1"/>
</dbReference>
<dbReference type="InterPro" id="IPR039782">
    <property type="entry name" value="VPS13B"/>
</dbReference>
<dbReference type="PANTHER" id="PTHR12517:SF0">
    <property type="entry name" value="INTERMEMBRANE LIPID TRANSFER PROTEIN VPS13B"/>
    <property type="match status" value="1"/>
</dbReference>
<feature type="non-terminal residue" evidence="1">
    <location>
        <position position="109"/>
    </location>
</feature>
<dbReference type="AlphaFoldDB" id="A0ABD0PAF7"/>
<gene>
    <name evidence="1" type="ORF">M9458_031358</name>
</gene>
<name>A0ABD0PAF7_CIRMR</name>
<accession>A0ABD0PAF7</accession>
<sequence>PCQKLRPFLPDRKSPQDQEFAVVCVREPDVTQRCHELSFSSTLSCRLLEYRNLTYLPVIRPVGLQGHATHTLARSRRTLHCDATLQPLRASVGQYAVHTLDRALQAWRQ</sequence>
<comment type="caution">
    <text evidence="1">The sequence shown here is derived from an EMBL/GenBank/DDBJ whole genome shotgun (WGS) entry which is preliminary data.</text>
</comment>
<dbReference type="Proteomes" id="UP001529510">
    <property type="component" value="Unassembled WGS sequence"/>
</dbReference>
<protein>
    <submittedName>
        <fullName evidence="1">Uncharacterized protein</fullName>
    </submittedName>
</protein>
<reference evidence="1 2" key="1">
    <citation type="submission" date="2024-05" db="EMBL/GenBank/DDBJ databases">
        <title>Genome sequencing and assembly of Indian major carp, Cirrhinus mrigala (Hamilton, 1822).</title>
        <authorList>
            <person name="Mohindra V."/>
            <person name="Chowdhury L.M."/>
            <person name="Lal K."/>
            <person name="Jena J.K."/>
        </authorList>
    </citation>
    <scope>NUCLEOTIDE SEQUENCE [LARGE SCALE GENOMIC DNA]</scope>
    <source>
        <strain evidence="1">CM1030</strain>
        <tissue evidence="1">Blood</tissue>
    </source>
</reference>
<feature type="non-terminal residue" evidence="1">
    <location>
        <position position="1"/>
    </location>
</feature>
<keyword evidence="2" id="KW-1185">Reference proteome</keyword>
<evidence type="ECO:0000313" key="1">
    <source>
        <dbReference type="EMBL" id="KAL0171047.1"/>
    </source>
</evidence>